<organism evidence="1 2">
    <name type="scientific">Trifolium pratense</name>
    <name type="common">Red clover</name>
    <dbReference type="NCBI Taxonomy" id="57577"/>
    <lineage>
        <taxon>Eukaryota</taxon>
        <taxon>Viridiplantae</taxon>
        <taxon>Streptophyta</taxon>
        <taxon>Embryophyta</taxon>
        <taxon>Tracheophyta</taxon>
        <taxon>Spermatophyta</taxon>
        <taxon>Magnoliopsida</taxon>
        <taxon>eudicotyledons</taxon>
        <taxon>Gunneridae</taxon>
        <taxon>Pentapetalae</taxon>
        <taxon>rosids</taxon>
        <taxon>fabids</taxon>
        <taxon>Fabales</taxon>
        <taxon>Fabaceae</taxon>
        <taxon>Papilionoideae</taxon>
        <taxon>50 kb inversion clade</taxon>
        <taxon>NPAAA clade</taxon>
        <taxon>Hologalegina</taxon>
        <taxon>IRL clade</taxon>
        <taxon>Trifolieae</taxon>
        <taxon>Trifolium</taxon>
    </lineage>
</organism>
<sequence length="180" mass="20752">RWKIGNGANINIMHEPLLRKEDGLACGCLHHKDKWRKTNWYGLRTAMVTIASNPDITLHHDTSTTVKAVPGDWQILLKIDTPPKAKHLLWRICRECLPTRACLQERHVNCPEQFSTVKGVIMDVCSKEDRDVAGRMALLVWSLWNNRNNCVWNSIKEAGQQIGIKSECMWREWQAVQTAR</sequence>
<dbReference type="Proteomes" id="UP000236291">
    <property type="component" value="Unassembled WGS sequence"/>
</dbReference>
<gene>
    <name evidence="1" type="ORF">L195_g051230</name>
</gene>
<reference evidence="1 2" key="2">
    <citation type="journal article" date="2017" name="Front. Plant Sci.">
        <title>Gene Classification and Mining of Molecular Markers Useful in Red Clover (Trifolium pratense) Breeding.</title>
        <authorList>
            <person name="Istvanek J."/>
            <person name="Dluhosova J."/>
            <person name="Dluhos P."/>
            <person name="Patkova L."/>
            <person name="Nedelnik J."/>
            <person name="Repkova J."/>
        </authorList>
    </citation>
    <scope>NUCLEOTIDE SEQUENCE [LARGE SCALE GENOMIC DNA]</scope>
    <source>
        <strain evidence="2">cv. Tatra</strain>
        <tissue evidence="1">Young leaves</tissue>
    </source>
</reference>
<dbReference type="AlphaFoldDB" id="A0A2K3JYH8"/>
<reference evidence="1 2" key="1">
    <citation type="journal article" date="2014" name="Am. J. Bot.">
        <title>Genome assembly and annotation for red clover (Trifolium pratense; Fabaceae).</title>
        <authorList>
            <person name="Istvanek J."/>
            <person name="Jaros M."/>
            <person name="Krenek A."/>
            <person name="Repkova J."/>
        </authorList>
    </citation>
    <scope>NUCLEOTIDE SEQUENCE [LARGE SCALE GENOMIC DNA]</scope>
    <source>
        <strain evidence="2">cv. Tatra</strain>
        <tissue evidence="1">Young leaves</tissue>
    </source>
</reference>
<feature type="non-terminal residue" evidence="1">
    <location>
        <position position="180"/>
    </location>
</feature>
<accession>A0A2K3JYH8</accession>
<dbReference type="EMBL" id="ASHM01079927">
    <property type="protein sequence ID" value="PNX59072.1"/>
    <property type="molecule type" value="Genomic_DNA"/>
</dbReference>
<comment type="caution">
    <text evidence="1">The sequence shown here is derived from an EMBL/GenBank/DDBJ whole genome shotgun (WGS) entry which is preliminary data.</text>
</comment>
<protein>
    <submittedName>
        <fullName evidence="1">Pentatricopeptide repeat-containing protein</fullName>
    </submittedName>
</protein>
<proteinExistence type="predicted"/>
<name>A0A2K3JYH8_TRIPR</name>
<evidence type="ECO:0000313" key="1">
    <source>
        <dbReference type="EMBL" id="PNX59072.1"/>
    </source>
</evidence>
<evidence type="ECO:0000313" key="2">
    <source>
        <dbReference type="Proteomes" id="UP000236291"/>
    </source>
</evidence>
<feature type="non-terminal residue" evidence="1">
    <location>
        <position position="1"/>
    </location>
</feature>